<evidence type="ECO:0000313" key="2">
    <source>
        <dbReference type="Proteomes" id="UP001190926"/>
    </source>
</evidence>
<evidence type="ECO:0000313" key="1">
    <source>
        <dbReference type="EMBL" id="KAH6756553.1"/>
    </source>
</evidence>
<gene>
    <name evidence="1" type="ORF">C2S53_002118</name>
</gene>
<dbReference type="PANTHER" id="PTHR33103:SF27">
    <property type="entry name" value="OS04G0594700 PROTEIN"/>
    <property type="match status" value="1"/>
</dbReference>
<sequence length="506" mass="55899">MSEANAPKLSLKIVVNKQKSKVLFAEANSHVADVLLSFLTLPLGKMVRILEKHYGSEAPVIGSITTLYRGLSDLDSRHFYVGGAKQMLLNPRSSLEAECRRLIVDITDSQPTKYFVCEDSDCTHSEASNISLFPDIARCDCGKPLSTELVVGGRLAAGEADHEVFTSKMSSFIISDDLRVMANKAGFVQALKNLGITDSTDGAELRSLSLGVKNIMDLLKFALISTTPLTNVFINSGKISTTSATEYGPGVFKSHIQNEANNTILKVTLQKSTNKFLFGRAKDDFLELLFSFLTIPLGGVEEILGGETCLKNIDNLYTSMSNGIYRNYFKTPGTKNRLINPKLAHGYINYFKSPDTKNRLIKRKQPNSEGYLDLSQFLPLTEESPPKLYCRDQGIFSHEKPGSLVSSFKSSLGVGGYAVKEPMVYIVSDDLTVAPYSIASSILILKRLRVPLSDVREMEWHIGQEEALSILKASLTSKTAITDALINPMLNTKYPLQHQPKQYIWS</sequence>
<reference evidence="1 2" key="1">
    <citation type="journal article" date="2021" name="Nat. Commun.">
        <title>Incipient diploidization of the medicinal plant Perilla within 10,000 years.</title>
        <authorList>
            <person name="Zhang Y."/>
            <person name="Shen Q."/>
            <person name="Leng L."/>
            <person name="Zhang D."/>
            <person name="Chen S."/>
            <person name="Shi Y."/>
            <person name="Ning Z."/>
            <person name="Chen S."/>
        </authorList>
    </citation>
    <scope>NUCLEOTIDE SEQUENCE [LARGE SCALE GENOMIC DNA]</scope>
    <source>
        <strain evidence="2">cv. PC099</strain>
    </source>
</reference>
<evidence type="ECO:0008006" key="3">
    <source>
        <dbReference type="Google" id="ProtNLM"/>
    </source>
</evidence>
<name>A0AAD4IP93_PERFH</name>
<keyword evidence="2" id="KW-1185">Reference proteome</keyword>
<dbReference type="EMBL" id="SDAM02029552">
    <property type="protein sequence ID" value="KAH6756553.1"/>
    <property type="molecule type" value="Genomic_DNA"/>
</dbReference>
<dbReference type="Proteomes" id="UP001190926">
    <property type="component" value="Unassembled WGS sequence"/>
</dbReference>
<dbReference type="AlphaFoldDB" id="A0AAD4IP93"/>
<dbReference type="Pfam" id="PF05056">
    <property type="entry name" value="DUF674"/>
    <property type="match status" value="1"/>
</dbReference>
<comment type="caution">
    <text evidence="1">The sequence shown here is derived from an EMBL/GenBank/DDBJ whole genome shotgun (WGS) entry which is preliminary data.</text>
</comment>
<proteinExistence type="predicted"/>
<accession>A0AAD4IP93</accession>
<organism evidence="1 2">
    <name type="scientific">Perilla frutescens var. hirtella</name>
    <name type="common">Perilla citriodora</name>
    <name type="synonym">Perilla setoyensis</name>
    <dbReference type="NCBI Taxonomy" id="608512"/>
    <lineage>
        <taxon>Eukaryota</taxon>
        <taxon>Viridiplantae</taxon>
        <taxon>Streptophyta</taxon>
        <taxon>Embryophyta</taxon>
        <taxon>Tracheophyta</taxon>
        <taxon>Spermatophyta</taxon>
        <taxon>Magnoliopsida</taxon>
        <taxon>eudicotyledons</taxon>
        <taxon>Gunneridae</taxon>
        <taxon>Pentapetalae</taxon>
        <taxon>asterids</taxon>
        <taxon>lamiids</taxon>
        <taxon>Lamiales</taxon>
        <taxon>Lamiaceae</taxon>
        <taxon>Nepetoideae</taxon>
        <taxon>Elsholtzieae</taxon>
        <taxon>Perilla</taxon>
    </lineage>
</organism>
<protein>
    <recommendedName>
        <fullName evidence="3">DUF674 family protein</fullName>
    </recommendedName>
</protein>
<dbReference type="InterPro" id="IPR007750">
    <property type="entry name" value="DUF674"/>
</dbReference>
<dbReference type="PANTHER" id="PTHR33103">
    <property type="entry name" value="OS01G0153900 PROTEIN"/>
    <property type="match status" value="1"/>
</dbReference>